<dbReference type="PANTHER" id="PTHR13887">
    <property type="entry name" value="GLUTATHIONE S-TRANSFERASE KAPPA"/>
    <property type="match status" value="1"/>
</dbReference>
<dbReference type="EMBL" id="JARYZI010000016">
    <property type="protein sequence ID" value="MDH8679774.1"/>
    <property type="molecule type" value="Genomic_DNA"/>
</dbReference>
<reference evidence="2 3" key="1">
    <citation type="submission" date="2023-04" db="EMBL/GenBank/DDBJ databases">
        <title>Fusibacter bizertensis strain WBS, isolated from littoral bottom sediments of the Arctic seas - biochemical and genomic analysis.</title>
        <authorList>
            <person name="Brioukhanov A.L."/>
        </authorList>
    </citation>
    <scope>NUCLEOTIDE SEQUENCE [LARGE SCALE GENOMIC DNA]</scope>
    <source>
        <strain evidence="2 3">WBS</strain>
    </source>
</reference>
<evidence type="ECO:0000313" key="2">
    <source>
        <dbReference type="EMBL" id="MDH8679774.1"/>
    </source>
</evidence>
<protein>
    <submittedName>
        <fullName evidence="2">DsbA family oxidoreductase</fullName>
    </submittedName>
</protein>
<name>A0ABT6NH60_9FIRM</name>
<feature type="domain" description="DSBA-like thioredoxin" evidence="1">
    <location>
        <begin position="3"/>
        <end position="204"/>
    </location>
</feature>
<proteinExistence type="predicted"/>
<dbReference type="PANTHER" id="PTHR13887:SF41">
    <property type="entry name" value="THIOREDOXIN SUPERFAMILY PROTEIN"/>
    <property type="match status" value="1"/>
</dbReference>
<sequence>MKIEIWSDFVCPFCYIGKRRLELALNQASSDEKFDVIFKSFELDPHAAKSYDQGINELIAKKYGISVERATASNQQIISQAKALGLNYNFDDMKPTNTFDAHRVVQYAKTVGKDKELAERLFKAYFEESLLLSDANVLAKLAEEIGIEKSTVLNLLASNDFESEVRNDEDTAHSLNITGVPYFVFDGKYAVSGAQPPEVFLDVIAKVKSEMLQTEAGKENQTSEGICVDGKCQI</sequence>
<dbReference type="SUPFAM" id="SSF52833">
    <property type="entry name" value="Thioredoxin-like"/>
    <property type="match status" value="1"/>
</dbReference>
<evidence type="ECO:0000259" key="1">
    <source>
        <dbReference type="Pfam" id="PF01323"/>
    </source>
</evidence>
<gene>
    <name evidence="2" type="ORF">QE109_16570</name>
</gene>
<dbReference type="Pfam" id="PF01323">
    <property type="entry name" value="DSBA"/>
    <property type="match status" value="1"/>
</dbReference>
<dbReference type="InterPro" id="IPR001853">
    <property type="entry name" value="DSBA-like_thioredoxin_dom"/>
</dbReference>
<dbReference type="Gene3D" id="3.40.30.10">
    <property type="entry name" value="Glutaredoxin"/>
    <property type="match status" value="1"/>
</dbReference>
<dbReference type="CDD" id="cd03024">
    <property type="entry name" value="DsbA_FrnE"/>
    <property type="match status" value="1"/>
</dbReference>
<accession>A0ABT6NH60</accession>
<dbReference type="InterPro" id="IPR036249">
    <property type="entry name" value="Thioredoxin-like_sf"/>
</dbReference>
<evidence type="ECO:0000313" key="3">
    <source>
        <dbReference type="Proteomes" id="UP001158045"/>
    </source>
</evidence>
<dbReference type="RefSeq" id="WP_281095669.1">
    <property type="nucleotide sequence ID" value="NZ_JARYZI010000016.1"/>
</dbReference>
<comment type="caution">
    <text evidence="2">The sequence shown here is derived from an EMBL/GenBank/DDBJ whole genome shotgun (WGS) entry which is preliminary data.</text>
</comment>
<dbReference type="Proteomes" id="UP001158045">
    <property type="component" value="Unassembled WGS sequence"/>
</dbReference>
<keyword evidence="3" id="KW-1185">Reference proteome</keyword>
<organism evidence="2 3">
    <name type="scientific">Fusibacter bizertensis</name>
    <dbReference type="NCBI Taxonomy" id="1488331"/>
    <lineage>
        <taxon>Bacteria</taxon>
        <taxon>Bacillati</taxon>
        <taxon>Bacillota</taxon>
        <taxon>Clostridia</taxon>
        <taxon>Eubacteriales</taxon>
        <taxon>Eubacteriales Family XII. Incertae Sedis</taxon>
        <taxon>Fusibacter</taxon>
    </lineage>
</organism>